<evidence type="ECO:0000313" key="3">
    <source>
        <dbReference type="Proteomes" id="UP000008744"/>
    </source>
</evidence>
<dbReference type="PhylomeDB" id="B4GVY1"/>
<feature type="compositionally biased region" description="Acidic residues" evidence="1">
    <location>
        <begin position="325"/>
        <end position="338"/>
    </location>
</feature>
<organism evidence="3">
    <name type="scientific">Drosophila persimilis</name>
    <name type="common">Fruit fly</name>
    <dbReference type="NCBI Taxonomy" id="7234"/>
    <lineage>
        <taxon>Eukaryota</taxon>
        <taxon>Metazoa</taxon>
        <taxon>Ecdysozoa</taxon>
        <taxon>Arthropoda</taxon>
        <taxon>Hexapoda</taxon>
        <taxon>Insecta</taxon>
        <taxon>Pterygota</taxon>
        <taxon>Neoptera</taxon>
        <taxon>Endopterygota</taxon>
        <taxon>Diptera</taxon>
        <taxon>Brachycera</taxon>
        <taxon>Muscomorpha</taxon>
        <taxon>Ephydroidea</taxon>
        <taxon>Drosophilidae</taxon>
        <taxon>Drosophila</taxon>
        <taxon>Sophophora</taxon>
    </lineage>
</organism>
<accession>B4GVY1</accession>
<keyword evidence="3" id="KW-1185">Reference proteome</keyword>
<dbReference type="Proteomes" id="UP000008744">
    <property type="component" value="Unassembled WGS sequence"/>
</dbReference>
<dbReference type="EMBL" id="CH479193">
    <property type="protein sequence ID" value="EDW26826.1"/>
    <property type="molecule type" value="Genomic_DNA"/>
</dbReference>
<name>B4GVY1_DROPE</name>
<gene>
    <name evidence="2" type="primary">Dper\GL14577</name>
    <name evidence="2" type="ORF">Dper_GL14577</name>
</gene>
<proteinExistence type="predicted"/>
<feature type="region of interest" description="Disordered" evidence="1">
    <location>
        <begin position="300"/>
        <end position="338"/>
    </location>
</feature>
<protein>
    <submittedName>
        <fullName evidence="2">GL14577</fullName>
    </submittedName>
</protein>
<feature type="compositionally biased region" description="Low complexity" evidence="1">
    <location>
        <begin position="301"/>
        <end position="312"/>
    </location>
</feature>
<evidence type="ECO:0000256" key="1">
    <source>
        <dbReference type="SAM" id="MobiDB-lite"/>
    </source>
</evidence>
<dbReference type="AlphaFoldDB" id="B4GVY1"/>
<evidence type="ECO:0000313" key="2">
    <source>
        <dbReference type="EMBL" id="EDW26826.1"/>
    </source>
</evidence>
<dbReference type="STRING" id="7234.B4GVY1"/>
<sequence>MEYAPKLCQSPPHQTNQNIFHKHKQEHYQMMSPSRQKIGKQQAKHIQLSPPHQYSCLLEPDKGAREIGGEFLAKNSDILTSTSLSEISEKNCEDSTVKQKRYYKCRRCSDENGTNSTSTRSTVITVKSRDELRSMVRDELCALVRNEIEIHSVFGELSDTVVSHLKDYLWGLSTTDNVPPPKSQYNDSQCKNAPKNSAIDNALDTKKQESYQTQKKASFGKGIRMTQNPGLARENSGEFQSMSTLYKSMEYVPKQGLLQYPTQRRSQDLIKEQTQKSYRRASYHKNQKQHSYRTFKLEAIQNSQQKQPPNQQMSDFPPFACFSDTPEDDSEESNFEVG</sequence>
<dbReference type="HOGENOM" id="CLU_822010_0_0_1"/>
<dbReference type="OrthoDB" id="7989813at2759"/>
<reference evidence="2 3" key="1">
    <citation type="journal article" date="2007" name="Nature">
        <title>Evolution of genes and genomes on the Drosophila phylogeny.</title>
        <authorList>
            <consortium name="Drosophila 12 Genomes Consortium"/>
            <person name="Clark A.G."/>
            <person name="Eisen M.B."/>
            <person name="Smith D.R."/>
            <person name="Bergman C.M."/>
            <person name="Oliver B."/>
            <person name="Markow T.A."/>
            <person name="Kaufman T.C."/>
            <person name="Kellis M."/>
            <person name="Gelbart W."/>
            <person name="Iyer V.N."/>
            <person name="Pollard D.A."/>
            <person name="Sackton T.B."/>
            <person name="Larracuente A.M."/>
            <person name="Singh N.D."/>
            <person name="Abad J.P."/>
            <person name="Abt D.N."/>
            <person name="Adryan B."/>
            <person name="Aguade M."/>
            <person name="Akashi H."/>
            <person name="Anderson W.W."/>
            <person name="Aquadro C.F."/>
            <person name="Ardell D.H."/>
            <person name="Arguello R."/>
            <person name="Artieri C.G."/>
            <person name="Barbash D.A."/>
            <person name="Barker D."/>
            <person name="Barsanti P."/>
            <person name="Batterham P."/>
            <person name="Batzoglou S."/>
            <person name="Begun D."/>
            <person name="Bhutkar A."/>
            <person name="Blanco E."/>
            <person name="Bosak S.A."/>
            <person name="Bradley R.K."/>
            <person name="Brand A.D."/>
            <person name="Brent M.R."/>
            <person name="Brooks A.N."/>
            <person name="Brown R.H."/>
            <person name="Butlin R.K."/>
            <person name="Caggese C."/>
            <person name="Calvi B.R."/>
            <person name="Bernardo de Carvalho A."/>
            <person name="Caspi A."/>
            <person name="Castrezana S."/>
            <person name="Celniker S.E."/>
            <person name="Chang J.L."/>
            <person name="Chapple C."/>
            <person name="Chatterji S."/>
            <person name="Chinwalla A."/>
            <person name="Civetta A."/>
            <person name="Clifton S.W."/>
            <person name="Comeron J.M."/>
            <person name="Costello J.C."/>
            <person name="Coyne J.A."/>
            <person name="Daub J."/>
            <person name="David R.G."/>
            <person name="Delcher A.L."/>
            <person name="Delehaunty K."/>
            <person name="Do C.B."/>
            <person name="Ebling H."/>
            <person name="Edwards K."/>
            <person name="Eickbush T."/>
            <person name="Evans J.D."/>
            <person name="Filipski A."/>
            <person name="Findeiss S."/>
            <person name="Freyhult E."/>
            <person name="Fulton L."/>
            <person name="Fulton R."/>
            <person name="Garcia A.C."/>
            <person name="Gardiner A."/>
            <person name="Garfield D.A."/>
            <person name="Garvin B.E."/>
            <person name="Gibson G."/>
            <person name="Gilbert D."/>
            <person name="Gnerre S."/>
            <person name="Godfrey J."/>
            <person name="Good R."/>
            <person name="Gotea V."/>
            <person name="Gravely B."/>
            <person name="Greenberg A.J."/>
            <person name="Griffiths-Jones S."/>
            <person name="Gross S."/>
            <person name="Guigo R."/>
            <person name="Gustafson E.A."/>
            <person name="Haerty W."/>
            <person name="Hahn M.W."/>
            <person name="Halligan D.L."/>
            <person name="Halpern A.L."/>
            <person name="Halter G.M."/>
            <person name="Han M.V."/>
            <person name="Heger A."/>
            <person name="Hillier L."/>
            <person name="Hinrichs A.S."/>
            <person name="Holmes I."/>
            <person name="Hoskins R.A."/>
            <person name="Hubisz M.J."/>
            <person name="Hultmark D."/>
            <person name="Huntley M.A."/>
            <person name="Jaffe D.B."/>
            <person name="Jagadeeshan S."/>
            <person name="Jeck W.R."/>
            <person name="Johnson J."/>
            <person name="Jones C.D."/>
            <person name="Jordan W.C."/>
            <person name="Karpen G.H."/>
            <person name="Kataoka E."/>
            <person name="Keightley P.D."/>
            <person name="Kheradpour P."/>
            <person name="Kirkness E.F."/>
            <person name="Koerich L.B."/>
            <person name="Kristiansen K."/>
            <person name="Kudrna D."/>
            <person name="Kulathinal R.J."/>
            <person name="Kumar S."/>
            <person name="Kwok R."/>
            <person name="Lander E."/>
            <person name="Langley C.H."/>
            <person name="Lapoint R."/>
            <person name="Lazzaro B.P."/>
            <person name="Lee S.J."/>
            <person name="Levesque L."/>
            <person name="Li R."/>
            <person name="Lin C.F."/>
            <person name="Lin M.F."/>
            <person name="Lindblad-Toh K."/>
            <person name="Llopart A."/>
            <person name="Long M."/>
            <person name="Low L."/>
            <person name="Lozovsky E."/>
            <person name="Lu J."/>
            <person name="Luo M."/>
            <person name="Machado C.A."/>
            <person name="Makalowski W."/>
            <person name="Marzo M."/>
            <person name="Matsuda M."/>
            <person name="Matzkin L."/>
            <person name="McAllister B."/>
            <person name="McBride C.S."/>
            <person name="McKernan B."/>
            <person name="McKernan K."/>
            <person name="Mendez-Lago M."/>
            <person name="Minx P."/>
            <person name="Mollenhauer M.U."/>
            <person name="Montooth K."/>
            <person name="Mount S.M."/>
            <person name="Mu X."/>
            <person name="Myers E."/>
            <person name="Negre B."/>
            <person name="Newfeld S."/>
            <person name="Nielsen R."/>
            <person name="Noor M.A."/>
            <person name="O'Grady P."/>
            <person name="Pachter L."/>
            <person name="Papaceit M."/>
            <person name="Parisi M.J."/>
            <person name="Parisi M."/>
            <person name="Parts L."/>
            <person name="Pedersen J.S."/>
            <person name="Pesole G."/>
            <person name="Phillippy A.M."/>
            <person name="Ponting C.P."/>
            <person name="Pop M."/>
            <person name="Porcelli D."/>
            <person name="Powell J.R."/>
            <person name="Prohaska S."/>
            <person name="Pruitt K."/>
            <person name="Puig M."/>
            <person name="Quesneville H."/>
            <person name="Ram K.R."/>
            <person name="Rand D."/>
            <person name="Rasmussen M.D."/>
            <person name="Reed L.K."/>
            <person name="Reenan R."/>
            <person name="Reily A."/>
            <person name="Remington K.A."/>
            <person name="Rieger T.T."/>
            <person name="Ritchie M.G."/>
            <person name="Robin C."/>
            <person name="Rogers Y.H."/>
            <person name="Rohde C."/>
            <person name="Rozas J."/>
            <person name="Rubenfield M.J."/>
            <person name="Ruiz A."/>
            <person name="Russo S."/>
            <person name="Salzberg S.L."/>
            <person name="Sanchez-Gracia A."/>
            <person name="Saranga D.J."/>
            <person name="Sato H."/>
            <person name="Schaeffer S.W."/>
            <person name="Schatz M.C."/>
            <person name="Schlenke T."/>
            <person name="Schwartz R."/>
            <person name="Segarra C."/>
            <person name="Singh R.S."/>
            <person name="Sirot L."/>
            <person name="Sirota M."/>
            <person name="Sisneros N.B."/>
            <person name="Smith C.D."/>
            <person name="Smith T.F."/>
            <person name="Spieth J."/>
            <person name="Stage D.E."/>
            <person name="Stark A."/>
            <person name="Stephan W."/>
            <person name="Strausberg R.L."/>
            <person name="Strempel S."/>
            <person name="Sturgill D."/>
            <person name="Sutton G."/>
            <person name="Sutton G.G."/>
            <person name="Tao W."/>
            <person name="Teichmann S."/>
            <person name="Tobari Y.N."/>
            <person name="Tomimura Y."/>
            <person name="Tsolas J.M."/>
            <person name="Valente V.L."/>
            <person name="Venter E."/>
            <person name="Venter J.C."/>
            <person name="Vicario S."/>
            <person name="Vieira F.G."/>
            <person name="Vilella A.J."/>
            <person name="Villasante A."/>
            <person name="Walenz B."/>
            <person name="Wang J."/>
            <person name="Wasserman M."/>
            <person name="Watts T."/>
            <person name="Wilson D."/>
            <person name="Wilson R.K."/>
            <person name="Wing R.A."/>
            <person name="Wolfner M.F."/>
            <person name="Wong A."/>
            <person name="Wong G.K."/>
            <person name="Wu C.I."/>
            <person name="Wu G."/>
            <person name="Yamamoto D."/>
            <person name="Yang H.P."/>
            <person name="Yang S.P."/>
            <person name="Yorke J.A."/>
            <person name="Yoshida K."/>
            <person name="Zdobnov E."/>
            <person name="Zhang P."/>
            <person name="Zhang Y."/>
            <person name="Zimin A.V."/>
            <person name="Baldwin J."/>
            <person name="Abdouelleil A."/>
            <person name="Abdulkadir J."/>
            <person name="Abebe A."/>
            <person name="Abera B."/>
            <person name="Abreu J."/>
            <person name="Acer S.C."/>
            <person name="Aftuck L."/>
            <person name="Alexander A."/>
            <person name="An P."/>
            <person name="Anderson E."/>
            <person name="Anderson S."/>
            <person name="Arachi H."/>
            <person name="Azer M."/>
            <person name="Bachantsang P."/>
            <person name="Barry A."/>
            <person name="Bayul T."/>
            <person name="Berlin A."/>
            <person name="Bessette D."/>
            <person name="Bloom T."/>
            <person name="Blye J."/>
            <person name="Boguslavskiy L."/>
            <person name="Bonnet C."/>
            <person name="Boukhgalter B."/>
            <person name="Bourzgui I."/>
            <person name="Brown A."/>
            <person name="Cahill P."/>
            <person name="Channer S."/>
            <person name="Cheshatsang Y."/>
            <person name="Chuda L."/>
            <person name="Citroen M."/>
            <person name="Collymore A."/>
            <person name="Cooke P."/>
            <person name="Costello M."/>
            <person name="D'Aco K."/>
            <person name="Daza R."/>
            <person name="De Haan G."/>
            <person name="DeGray S."/>
            <person name="DeMaso C."/>
            <person name="Dhargay N."/>
            <person name="Dooley K."/>
            <person name="Dooley E."/>
            <person name="Doricent M."/>
            <person name="Dorje P."/>
            <person name="Dorjee K."/>
            <person name="Dupes A."/>
            <person name="Elong R."/>
            <person name="Falk J."/>
            <person name="Farina A."/>
            <person name="Faro S."/>
            <person name="Ferguson D."/>
            <person name="Fisher S."/>
            <person name="Foley C.D."/>
            <person name="Franke A."/>
            <person name="Friedrich D."/>
            <person name="Gadbois L."/>
            <person name="Gearin G."/>
            <person name="Gearin C.R."/>
            <person name="Giannoukos G."/>
            <person name="Goode T."/>
            <person name="Graham J."/>
            <person name="Grandbois E."/>
            <person name="Grewal S."/>
            <person name="Gyaltsen K."/>
            <person name="Hafez N."/>
            <person name="Hagos B."/>
            <person name="Hall J."/>
            <person name="Henson C."/>
            <person name="Hollinger A."/>
            <person name="Honan T."/>
            <person name="Huard M.D."/>
            <person name="Hughes L."/>
            <person name="Hurhula B."/>
            <person name="Husby M.E."/>
            <person name="Kamat A."/>
            <person name="Kanga B."/>
            <person name="Kashin S."/>
            <person name="Khazanovich D."/>
            <person name="Kisner P."/>
            <person name="Lance K."/>
            <person name="Lara M."/>
            <person name="Lee W."/>
            <person name="Lennon N."/>
            <person name="Letendre F."/>
            <person name="LeVine R."/>
            <person name="Lipovsky A."/>
            <person name="Liu X."/>
            <person name="Liu J."/>
            <person name="Liu S."/>
            <person name="Lokyitsang T."/>
            <person name="Lokyitsang Y."/>
            <person name="Lubonja R."/>
            <person name="Lui A."/>
            <person name="MacDonald P."/>
            <person name="Magnisalis V."/>
            <person name="Maru K."/>
            <person name="Matthews C."/>
            <person name="McCusker W."/>
            <person name="McDonough S."/>
            <person name="Mehta T."/>
            <person name="Meldrim J."/>
            <person name="Meneus L."/>
            <person name="Mihai O."/>
            <person name="Mihalev A."/>
            <person name="Mihova T."/>
            <person name="Mittelman R."/>
            <person name="Mlenga V."/>
            <person name="Montmayeur A."/>
            <person name="Mulrain L."/>
            <person name="Navidi A."/>
            <person name="Naylor J."/>
            <person name="Negash T."/>
            <person name="Nguyen T."/>
            <person name="Nguyen N."/>
            <person name="Nicol R."/>
            <person name="Norbu C."/>
            <person name="Norbu N."/>
            <person name="Novod N."/>
            <person name="O'Neill B."/>
            <person name="Osman S."/>
            <person name="Markiewicz E."/>
            <person name="Oyono O.L."/>
            <person name="Patti C."/>
            <person name="Phunkhang P."/>
            <person name="Pierre F."/>
            <person name="Priest M."/>
            <person name="Raghuraman S."/>
            <person name="Rege F."/>
            <person name="Reyes R."/>
            <person name="Rise C."/>
            <person name="Rogov P."/>
            <person name="Ross K."/>
            <person name="Ryan E."/>
            <person name="Settipalli S."/>
            <person name="Shea T."/>
            <person name="Sherpa N."/>
            <person name="Shi L."/>
            <person name="Shih D."/>
            <person name="Sparrow T."/>
            <person name="Spaulding J."/>
            <person name="Stalker J."/>
            <person name="Stange-Thomann N."/>
            <person name="Stavropoulos S."/>
            <person name="Stone C."/>
            <person name="Strader C."/>
            <person name="Tesfaye S."/>
            <person name="Thomson T."/>
            <person name="Thoulutsang Y."/>
            <person name="Thoulutsang D."/>
            <person name="Topham K."/>
            <person name="Topping I."/>
            <person name="Tsamla T."/>
            <person name="Vassiliev H."/>
            <person name="Vo A."/>
            <person name="Wangchuk T."/>
            <person name="Wangdi T."/>
            <person name="Weiand M."/>
            <person name="Wilkinson J."/>
            <person name="Wilson A."/>
            <person name="Yadav S."/>
            <person name="Young G."/>
            <person name="Yu Q."/>
            <person name="Zembek L."/>
            <person name="Zhong D."/>
            <person name="Zimmer A."/>
            <person name="Zwirko Z."/>
            <person name="Jaffe D.B."/>
            <person name="Alvarez P."/>
            <person name="Brockman W."/>
            <person name="Butler J."/>
            <person name="Chin C."/>
            <person name="Gnerre S."/>
            <person name="Grabherr M."/>
            <person name="Kleber M."/>
            <person name="Mauceli E."/>
            <person name="MacCallum I."/>
        </authorList>
    </citation>
    <scope>NUCLEOTIDE SEQUENCE [LARGE SCALE GENOMIC DNA]</scope>
    <source>
        <strain evidence="3">MSH-3 / Tucson 14011-0111.49</strain>
    </source>
</reference>